<reference evidence="1" key="2">
    <citation type="submission" date="2022-06" db="UniProtKB">
        <authorList>
            <consortium name="EnsemblMetazoa"/>
        </authorList>
    </citation>
    <scope>IDENTIFICATION</scope>
</reference>
<dbReference type="EMBL" id="CMVM020000017">
    <property type="status" value="NOT_ANNOTATED_CDS"/>
    <property type="molecule type" value="Genomic_DNA"/>
</dbReference>
<evidence type="ECO:0000313" key="2">
    <source>
        <dbReference type="Proteomes" id="UP000024404"/>
    </source>
</evidence>
<organism evidence="1 2">
    <name type="scientific">Onchocerca volvulus</name>
    <dbReference type="NCBI Taxonomy" id="6282"/>
    <lineage>
        <taxon>Eukaryota</taxon>
        <taxon>Metazoa</taxon>
        <taxon>Ecdysozoa</taxon>
        <taxon>Nematoda</taxon>
        <taxon>Chromadorea</taxon>
        <taxon>Rhabditida</taxon>
        <taxon>Spirurina</taxon>
        <taxon>Spiruromorpha</taxon>
        <taxon>Filarioidea</taxon>
        <taxon>Onchocercidae</taxon>
        <taxon>Onchocerca</taxon>
    </lineage>
</organism>
<dbReference type="Proteomes" id="UP000024404">
    <property type="component" value="Unassembled WGS sequence"/>
</dbReference>
<keyword evidence="2" id="KW-1185">Reference proteome</keyword>
<dbReference type="AlphaFoldDB" id="A0A8R1XXS2"/>
<protein>
    <submittedName>
        <fullName evidence="1">Uncharacterized protein</fullName>
    </submittedName>
</protein>
<evidence type="ECO:0000313" key="1">
    <source>
        <dbReference type="EnsemblMetazoa" id="OVOC6.1"/>
    </source>
</evidence>
<reference evidence="2" key="1">
    <citation type="submission" date="2013-10" db="EMBL/GenBank/DDBJ databases">
        <title>Genome sequencing of Onchocerca volvulus.</title>
        <authorList>
            <person name="Cotton J."/>
            <person name="Tsai J."/>
            <person name="Stanley E."/>
            <person name="Tracey A."/>
            <person name="Holroyd N."/>
            <person name="Lustigman S."/>
            <person name="Berriman M."/>
        </authorList>
    </citation>
    <scope>NUCLEOTIDE SEQUENCE</scope>
</reference>
<sequence>MVMMKKNGPITNDLIPRNCGESSEILLTLQSLNSNCRGNHTGTFVGKKVIALSKYTSIFYVGNKKGMIT</sequence>
<dbReference type="EnsemblMetazoa" id="OVOC6.1">
    <property type="protein sequence ID" value="OVOC6.1"/>
    <property type="gene ID" value="WBGene00236815"/>
</dbReference>
<proteinExistence type="predicted"/>
<name>A0A8R1XXS2_ONCVO</name>
<accession>A0A8R1XXS2</accession>